<dbReference type="Proteomes" id="UP000604730">
    <property type="component" value="Unassembled WGS sequence"/>
</dbReference>
<name>A0ABS1J3N1_9FIRM</name>
<keyword evidence="4" id="KW-1185">Reference proteome</keyword>
<sequence>MKKLAILLVAGSLIVSGAASGLSTARAAEEKKPSSNKMVDKDMNFMETDEDFFAYPSDMPSKADQMKALENFLKNDGKLTQAEKQSLTENYKKLLTTLENIDKTYEQIYKVTNKLTNNWEIEDKFDVLSNKNVELWNKIYDNATDEDLEIEDNIEFIKSSKALTGKEKDTLIKTQKEIDALVVEYDKLYNKVEKATKELNAKLDSLYEDSEKLMNKMQPLADKLGKKFKENFGCCDLYR</sequence>
<accession>A0ABS1J3N1</accession>
<evidence type="ECO:0000313" key="3">
    <source>
        <dbReference type="EMBL" id="MBK5898749.1"/>
    </source>
</evidence>
<keyword evidence="1" id="KW-0175">Coiled coil</keyword>
<reference evidence="3 4" key="1">
    <citation type="submission" date="2021-01" db="EMBL/GenBank/DDBJ databases">
        <title>Isolation and description of Catonella massiliensis sp. nov., a novel Catonella species, isolated from a stable periodontitis subject.</title>
        <authorList>
            <person name="Antezack A."/>
            <person name="Boxberger M."/>
            <person name="La Scola B."/>
            <person name="Monnet-Corti V."/>
        </authorList>
    </citation>
    <scope>NUCLEOTIDE SEQUENCE [LARGE SCALE GENOMIC DNA]</scope>
    <source>
        <strain evidence="3 4">Marseille-Q4567</strain>
    </source>
</reference>
<dbReference type="RefSeq" id="WP_208430148.1">
    <property type="nucleotide sequence ID" value="NZ_JAEPRJ010000001.1"/>
</dbReference>
<evidence type="ECO:0000313" key="4">
    <source>
        <dbReference type="Proteomes" id="UP000604730"/>
    </source>
</evidence>
<comment type="caution">
    <text evidence="3">The sequence shown here is derived from an EMBL/GenBank/DDBJ whole genome shotgun (WGS) entry which is preliminary data.</text>
</comment>
<proteinExistence type="predicted"/>
<dbReference type="EMBL" id="JAEPRJ010000001">
    <property type="protein sequence ID" value="MBK5898749.1"/>
    <property type="molecule type" value="Genomic_DNA"/>
</dbReference>
<feature type="signal peptide" evidence="2">
    <location>
        <begin position="1"/>
        <end position="27"/>
    </location>
</feature>
<feature type="coiled-coil region" evidence="1">
    <location>
        <begin position="178"/>
        <end position="216"/>
    </location>
</feature>
<gene>
    <name evidence="3" type="ORF">JJN12_13360</name>
</gene>
<organism evidence="3 4">
    <name type="scientific">Catonella massiliensis</name>
    <dbReference type="NCBI Taxonomy" id="2799636"/>
    <lineage>
        <taxon>Bacteria</taxon>
        <taxon>Bacillati</taxon>
        <taxon>Bacillota</taxon>
        <taxon>Clostridia</taxon>
        <taxon>Lachnospirales</taxon>
        <taxon>Lachnospiraceae</taxon>
        <taxon>Catonella</taxon>
    </lineage>
</organism>
<protein>
    <submittedName>
        <fullName evidence="3">Uncharacterized protein</fullName>
    </submittedName>
</protein>
<evidence type="ECO:0000256" key="2">
    <source>
        <dbReference type="SAM" id="SignalP"/>
    </source>
</evidence>
<feature type="chain" id="PRO_5045401722" evidence="2">
    <location>
        <begin position="28"/>
        <end position="239"/>
    </location>
</feature>
<evidence type="ECO:0000256" key="1">
    <source>
        <dbReference type="SAM" id="Coils"/>
    </source>
</evidence>
<keyword evidence="2" id="KW-0732">Signal</keyword>